<comment type="caution">
    <text evidence="2">The sequence shown here is derived from an EMBL/GenBank/DDBJ whole genome shotgun (WGS) entry which is preliminary data.</text>
</comment>
<evidence type="ECO:0000313" key="2">
    <source>
        <dbReference type="EMBL" id="GIL47599.1"/>
    </source>
</evidence>
<sequence>MTCSTSRSRSSSGSRSRSSSSSSGGRRGDVDFRVSSAMRIWYFYQGKKPLEPEIAPFPPVPSRTALTAPPAHSTRERLRAGTNPLPTPSNKVQLFYKRLTTPVMAEWCCRLASCNPPTGACAPPDPRPAPRPPPAPKPYLPVPPYCP</sequence>
<gene>
    <name evidence="2" type="ORF">Vafri_4382</name>
</gene>
<name>A0A8J4EUT9_9CHLO</name>
<feature type="non-terminal residue" evidence="2">
    <location>
        <position position="147"/>
    </location>
</feature>
<organism evidence="2 3">
    <name type="scientific">Volvox africanus</name>
    <dbReference type="NCBI Taxonomy" id="51714"/>
    <lineage>
        <taxon>Eukaryota</taxon>
        <taxon>Viridiplantae</taxon>
        <taxon>Chlorophyta</taxon>
        <taxon>core chlorophytes</taxon>
        <taxon>Chlorophyceae</taxon>
        <taxon>CS clade</taxon>
        <taxon>Chlamydomonadales</taxon>
        <taxon>Volvocaceae</taxon>
        <taxon>Volvox</taxon>
    </lineage>
</organism>
<proteinExistence type="predicted"/>
<evidence type="ECO:0000313" key="3">
    <source>
        <dbReference type="Proteomes" id="UP000747399"/>
    </source>
</evidence>
<keyword evidence="3" id="KW-1185">Reference proteome</keyword>
<evidence type="ECO:0000256" key="1">
    <source>
        <dbReference type="SAM" id="MobiDB-lite"/>
    </source>
</evidence>
<feature type="compositionally biased region" description="Low complexity" evidence="1">
    <location>
        <begin position="1"/>
        <end position="24"/>
    </location>
</feature>
<protein>
    <submittedName>
        <fullName evidence="2">Uncharacterized protein</fullName>
    </submittedName>
</protein>
<feature type="region of interest" description="Disordered" evidence="1">
    <location>
        <begin position="53"/>
        <end position="90"/>
    </location>
</feature>
<feature type="region of interest" description="Disordered" evidence="1">
    <location>
        <begin position="1"/>
        <end position="30"/>
    </location>
</feature>
<feature type="region of interest" description="Disordered" evidence="1">
    <location>
        <begin position="119"/>
        <end position="147"/>
    </location>
</feature>
<dbReference type="Proteomes" id="UP000747399">
    <property type="component" value="Unassembled WGS sequence"/>
</dbReference>
<reference evidence="2" key="1">
    <citation type="journal article" date="2021" name="Proc. Natl. Acad. Sci. U.S.A.">
        <title>Three genomes in the algal genus Volvox reveal the fate of a haploid sex-determining region after a transition to homothallism.</title>
        <authorList>
            <person name="Yamamoto K."/>
            <person name="Hamaji T."/>
            <person name="Kawai-Toyooka H."/>
            <person name="Matsuzaki R."/>
            <person name="Takahashi F."/>
            <person name="Nishimura Y."/>
            <person name="Kawachi M."/>
            <person name="Noguchi H."/>
            <person name="Minakuchi Y."/>
            <person name="Umen J.G."/>
            <person name="Toyoda A."/>
            <person name="Nozaki H."/>
        </authorList>
    </citation>
    <scope>NUCLEOTIDE SEQUENCE</scope>
    <source>
        <strain evidence="2">NIES-3780</strain>
    </source>
</reference>
<accession>A0A8J4EUT9</accession>
<dbReference type="EMBL" id="BNCO01000004">
    <property type="protein sequence ID" value="GIL47599.1"/>
    <property type="molecule type" value="Genomic_DNA"/>
</dbReference>
<feature type="compositionally biased region" description="Pro residues" evidence="1">
    <location>
        <begin position="123"/>
        <end position="147"/>
    </location>
</feature>
<dbReference type="AlphaFoldDB" id="A0A8J4EUT9"/>